<dbReference type="PANTHER" id="PTHR12747:SF0">
    <property type="entry name" value="ELONGATOR COMPLEX PROTEIN 1"/>
    <property type="match status" value="1"/>
</dbReference>
<proteinExistence type="predicted"/>
<reference evidence="3 4" key="1">
    <citation type="submission" date="2024-02" db="EMBL/GenBank/DDBJ databases">
        <authorList>
            <person name="Vignale AGUSTIN F."/>
            <person name="Sosa J E."/>
            <person name="Modenutti C."/>
        </authorList>
    </citation>
    <scope>NUCLEOTIDE SEQUENCE [LARGE SCALE GENOMIC DNA]</scope>
</reference>
<feature type="domain" description="ELP1 three-helical bundle" evidence="2">
    <location>
        <begin position="4"/>
        <end position="83"/>
    </location>
</feature>
<feature type="region of interest" description="Disordered" evidence="1">
    <location>
        <begin position="1"/>
        <end position="37"/>
    </location>
</feature>
<organism evidence="3 4">
    <name type="scientific">Ilex paraguariensis</name>
    <name type="common">yerba mate</name>
    <dbReference type="NCBI Taxonomy" id="185542"/>
    <lineage>
        <taxon>Eukaryota</taxon>
        <taxon>Viridiplantae</taxon>
        <taxon>Streptophyta</taxon>
        <taxon>Embryophyta</taxon>
        <taxon>Tracheophyta</taxon>
        <taxon>Spermatophyta</taxon>
        <taxon>Magnoliopsida</taxon>
        <taxon>eudicotyledons</taxon>
        <taxon>Gunneridae</taxon>
        <taxon>Pentapetalae</taxon>
        <taxon>asterids</taxon>
        <taxon>campanulids</taxon>
        <taxon>Aquifoliales</taxon>
        <taxon>Aquifoliaceae</taxon>
        <taxon>Ilex</taxon>
    </lineage>
</organism>
<dbReference type="EMBL" id="CAUOFW020004065">
    <property type="protein sequence ID" value="CAK9163690.1"/>
    <property type="molecule type" value="Genomic_DNA"/>
</dbReference>
<comment type="caution">
    <text evidence="3">The sequence shown here is derived from an EMBL/GenBank/DDBJ whole genome shotgun (WGS) entry which is preliminary data.</text>
</comment>
<feature type="compositionally biased region" description="Low complexity" evidence="1">
    <location>
        <begin position="7"/>
        <end position="18"/>
    </location>
</feature>
<protein>
    <recommendedName>
        <fullName evidence="2">ELP1 three-helical bundle domain-containing protein</fullName>
    </recommendedName>
</protein>
<keyword evidence="4" id="KW-1185">Reference proteome</keyword>
<dbReference type="Pfam" id="PF23936">
    <property type="entry name" value="HB_ELP1"/>
    <property type="match status" value="1"/>
</dbReference>
<dbReference type="AlphaFoldDB" id="A0ABC8T3D6"/>
<dbReference type="InterPro" id="IPR006849">
    <property type="entry name" value="Elp1"/>
</dbReference>
<gene>
    <name evidence="3" type="ORF">ILEXP_LOCUS32741</name>
</gene>
<evidence type="ECO:0000259" key="2">
    <source>
        <dbReference type="Pfam" id="PF23936"/>
    </source>
</evidence>
<dbReference type="PANTHER" id="PTHR12747">
    <property type="entry name" value="ELONGATOR COMPLEX PROTEIN 1"/>
    <property type="match status" value="1"/>
</dbReference>
<evidence type="ECO:0000313" key="3">
    <source>
        <dbReference type="EMBL" id="CAK9163690.1"/>
    </source>
</evidence>
<name>A0ABC8T3D6_9AQUA</name>
<evidence type="ECO:0000313" key="4">
    <source>
        <dbReference type="Proteomes" id="UP001642360"/>
    </source>
</evidence>
<dbReference type="Proteomes" id="UP001642360">
    <property type="component" value="Unassembled WGS sequence"/>
</dbReference>
<dbReference type="InterPro" id="IPR056169">
    <property type="entry name" value="HB_ELP1"/>
</dbReference>
<sequence length="138" mass="15426">MSRSRKGSTASISSGTSSKARDMRRQRNKGKIRAGSPGEEMALVEHLKGMSLVAGAKCELKSLLLSLLMLGKEDIARKLQRIGENYQLSQISAVKLAEDAMSSDRRFSLGNLKYCFHRNRYHFLLALWLCVLRPVADI</sequence>
<evidence type="ECO:0000256" key="1">
    <source>
        <dbReference type="SAM" id="MobiDB-lite"/>
    </source>
</evidence>
<accession>A0ABC8T3D6</accession>